<protein>
    <submittedName>
        <fullName evidence="1 2">Uncharacterized protein</fullName>
    </submittedName>
</protein>
<proteinExistence type="predicted"/>
<dbReference type="EMBL" id="CM001219">
    <property type="protein sequence ID" value="AES68679.1"/>
    <property type="molecule type" value="Genomic_DNA"/>
</dbReference>
<sequence length="53" mass="5898">MTRVSAVLGQKLGYDIVPLAAVHNSIILQMDVKVAFFMVNQKKKSILNNLKVL</sequence>
<reference evidence="1 3" key="2">
    <citation type="journal article" date="2014" name="BMC Genomics">
        <title>An improved genome release (version Mt4.0) for the model legume Medicago truncatula.</title>
        <authorList>
            <person name="Tang H."/>
            <person name="Krishnakumar V."/>
            <person name="Bidwell S."/>
            <person name="Rosen B."/>
            <person name="Chan A."/>
            <person name="Zhou S."/>
            <person name="Gentzbittel L."/>
            <person name="Childs K.L."/>
            <person name="Yandell M."/>
            <person name="Gundlach H."/>
            <person name="Mayer K.F."/>
            <person name="Schwartz D.C."/>
            <person name="Town C.D."/>
        </authorList>
    </citation>
    <scope>GENOME REANNOTATION</scope>
    <source>
        <strain evidence="2 3">cv. Jemalong A17</strain>
    </source>
</reference>
<dbReference type="PaxDb" id="3880-AES68679"/>
<dbReference type="Proteomes" id="UP000002051">
    <property type="component" value="Chromosome 3"/>
</dbReference>
<evidence type="ECO:0000313" key="1">
    <source>
        <dbReference type="EMBL" id="AES68679.1"/>
    </source>
</evidence>
<reference evidence="2" key="3">
    <citation type="submission" date="2015-04" db="UniProtKB">
        <authorList>
            <consortium name="EnsemblPlants"/>
        </authorList>
    </citation>
    <scope>IDENTIFICATION</scope>
    <source>
        <strain evidence="2">cv. Jemalong A17</strain>
    </source>
</reference>
<reference evidence="1 3" key="1">
    <citation type="journal article" date="2011" name="Nature">
        <title>The Medicago genome provides insight into the evolution of rhizobial symbioses.</title>
        <authorList>
            <person name="Young N.D."/>
            <person name="Debelle F."/>
            <person name="Oldroyd G.E."/>
            <person name="Geurts R."/>
            <person name="Cannon S.B."/>
            <person name="Udvardi M.K."/>
            <person name="Benedito V.A."/>
            <person name="Mayer K.F."/>
            <person name="Gouzy J."/>
            <person name="Schoof H."/>
            <person name="Van de Peer Y."/>
            <person name="Proost S."/>
            <person name="Cook D.R."/>
            <person name="Meyers B.C."/>
            <person name="Spannagl M."/>
            <person name="Cheung F."/>
            <person name="De Mita S."/>
            <person name="Krishnakumar V."/>
            <person name="Gundlach H."/>
            <person name="Zhou S."/>
            <person name="Mudge J."/>
            <person name="Bharti A.K."/>
            <person name="Murray J.D."/>
            <person name="Naoumkina M.A."/>
            <person name="Rosen B."/>
            <person name="Silverstein K.A."/>
            <person name="Tang H."/>
            <person name="Rombauts S."/>
            <person name="Zhao P.X."/>
            <person name="Zhou P."/>
            <person name="Barbe V."/>
            <person name="Bardou P."/>
            <person name="Bechner M."/>
            <person name="Bellec A."/>
            <person name="Berger A."/>
            <person name="Berges H."/>
            <person name="Bidwell S."/>
            <person name="Bisseling T."/>
            <person name="Choisne N."/>
            <person name="Couloux A."/>
            <person name="Denny R."/>
            <person name="Deshpande S."/>
            <person name="Dai X."/>
            <person name="Doyle J.J."/>
            <person name="Dudez A.M."/>
            <person name="Farmer A.D."/>
            <person name="Fouteau S."/>
            <person name="Franken C."/>
            <person name="Gibelin C."/>
            <person name="Gish J."/>
            <person name="Goldstein S."/>
            <person name="Gonzalez A.J."/>
            <person name="Green P.J."/>
            <person name="Hallab A."/>
            <person name="Hartog M."/>
            <person name="Hua A."/>
            <person name="Humphray S.J."/>
            <person name="Jeong D.H."/>
            <person name="Jing Y."/>
            <person name="Jocker A."/>
            <person name="Kenton S.M."/>
            <person name="Kim D.J."/>
            <person name="Klee K."/>
            <person name="Lai H."/>
            <person name="Lang C."/>
            <person name="Lin S."/>
            <person name="Macmil S.L."/>
            <person name="Magdelenat G."/>
            <person name="Matthews L."/>
            <person name="McCorrison J."/>
            <person name="Monaghan E.L."/>
            <person name="Mun J.H."/>
            <person name="Najar F.Z."/>
            <person name="Nicholson C."/>
            <person name="Noirot C."/>
            <person name="O'Bleness M."/>
            <person name="Paule C.R."/>
            <person name="Poulain J."/>
            <person name="Prion F."/>
            <person name="Qin B."/>
            <person name="Qu C."/>
            <person name="Retzel E.F."/>
            <person name="Riddle C."/>
            <person name="Sallet E."/>
            <person name="Samain S."/>
            <person name="Samson N."/>
            <person name="Sanders I."/>
            <person name="Saurat O."/>
            <person name="Scarpelli C."/>
            <person name="Schiex T."/>
            <person name="Segurens B."/>
            <person name="Severin A.J."/>
            <person name="Sherrier D.J."/>
            <person name="Shi R."/>
            <person name="Sims S."/>
            <person name="Singer S.R."/>
            <person name="Sinharoy S."/>
            <person name="Sterck L."/>
            <person name="Viollet A."/>
            <person name="Wang B.B."/>
            <person name="Wang K."/>
            <person name="Wang M."/>
            <person name="Wang X."/>
            <person name="Warfsmann J."/>
            <person name="Weissenbach J."/>
            <person name="White D.D."/>
            <person name="White J.D."/>
            <person name="Wiley G.B."/>
            <person name="Wincker P."/>
            <person name="Xing Y."/>
            <person name="Yang L."/>
            <person name="Yao Z."/>
            <person name="Ying F."/>
            <person name="Zhai J."/>
            <person name="Zhou L."/>
            <person name="Zuber A."/>
            <person name="Denarie J."/>
            <person name="Dixon R.A."/>
            <person name="May G.D."/>
            <person name="Schwartz D.C."/>
            <person name="Rogers J."/>
            <person name="Quetier F."/>
            <person name="Town C.D."/>
            <person name="Roe B.A."/>
        </authorList>
    </citation>
    <scope>NUCLEOTIDE SEQUENCE [LARGE SCALE GENOMIC DNA]</scope>
    <source>
        <strain evidence="1">A17</strain>
        <strain evidence="2 3">cv. Jemalong A17</strain>
    </source>
</reference>
<name>G7IVU6_MEDTR</name>
<gene>
    <name evidence="1" type="ordered locus">MTR_3g013570</name>
</gene>
<dbReference type="AlphaFoldDB" id="G7IVU6"/>
<dbReference type="HOGENOM" id="CLU_3071682_0_0_1"/>
<keyword evidence="3" id="KW-1185">Reference proteome</keyword>
<accession>G7IVU6</accession>
<dbReference type="EnsemblPlants" id="AES68679">
    <property type="protein sequence ID" value="AES68679"/>
    <property type="gene ID" value="MTR_3g013570"/>
</dbReference>
<organism evidence="1 3">
    <name type="scientific">Medicago truncatula</name>
    <name type="common">Barrel medic</name>
    <name type="synonym">Medicago tribuloides</name>
    <dbReference type="NCBI Taxonomy" id="3880"/>
    <lineage>
        <taxon>Eukaryota</taxon>
        <taxon>Viridiplantae</taxon>
        <taxon>Streptophyta</taxon>
        <taxon>Embryophyta</taxon>
        <taxon>Tracheophyta</taxon>
        <taxon>Spermatophyta</taxon>
        <taxon>Magnoliopsida</taxon>
        <taxon>eudicotyledons</taxon>
        <taxon>Gunneridae</taxon>
        <taxon>Pentapetalae</taxon>
        <taxon>rosids</taxon>
        <taxon>fabids</taxon>
        <taxon>Fabales</taxon>
        <taxon>Fabaceae</taxon>
        <taxon>Papilionoideae</taxon>
        <taxon>50 kb inversion clade</taxon>
        <taxon>NPAAA clade</taxon>
        <taxon>Hologalegina</taxon>
        <taxon>IRL clade</taxon>
        <taxon>Trifolieae</taxon>
        <taxon>Medicago</taxon>
    </lineage>
</organism>
<evidence type="ECO:0000313" key="2">
    <source>
        <dbReference type="EnsemblPlants" id="AES68679"/>
    </source>
</evidence>
<evidence type="ECO:0000313" key="3">
    <source>
        <dbReference type="Proteomes" id="UP000002051"/>
    </source>
</evidence>